<dbReference type="EMBL" id="MLJW01000005">
    <property type="protein sequence ID" value="OIR17412.1"/>
    <property type="molecule type" value="Genomic_DNA"/>
</dbReference>
<keyword evidence="2" id="KW-0479">Metal-binding</keyword>
<name>A0A1J5TUE1_9ZZZZ</name>
<dbReference type="Pfam" id="PF01814">
    <property type="entry name" value="Hemerythrin"/>
    <property type="match status" value="1"/>
</dbReference>
<dbReference type="SUPFAM" id="SSF47188">
    <property type="entry name" value="Hemerythrin-like"/>
    <property type="match status" value="1"/>
</dbReference>
<comment type="caution">
    <text evidence="5">The sequence shown here is derived from an EMBL/GenBank/DDBJ whole genome shotgun (WGS) entry which is preliminary data.</text>
</comment>
<dbReference type="InterPro" id="IPR012312">
    <property type="entry name" value="Hemerythrin-like"/>
</dbReference>
<dbReference type="GO" id="GO:0046872">
    <property type="term" value="F:metal ion binding"/>
    <property type="evidence" value="ECO:0007669"/>
    <property type="project" value="UniProtKB-KW"/>
</dbReference>
<organism evidence="5">
    <name type="scientific">mine drainage metagenome</name>
    <dbReference type="NCBI Taxonomy" id="410659"/>
    <lineage>
        <taxon>unclassified sequences</taxon>
        <taxon>metagenomes</taxon>
        <taxon>ecological metagenomes</taxon>
    </lineage>
</organism>
<gene>
    <name evidence="5" type="ORF">GALL_24390</name>
</gene>
<evidence type="ECO:0000313" key="5">
    <source>
        <dbReference type="EMBL" id="OIR17412.1"/>
    </source>
</evidence>
<protein>
    <submittedName>
        <fullName evidence="5">Bacteriohemerythrin</fullName>
    </submittedName>
</protein>
<evidence type="ECO:0000256" key="3">
    <source>
        <dbReference type="ARBA" id="ARBA00023004"/>
    </source>
</evidence>
<dbReference type="InterPro" id="IPR050669">
    <property type="entry name" value="Hemerythrin"/>
</dbReference>
<feature type="domain" description="Hemerythrin-like" evidence="4">
    <location>
        <begin position="13"/>
        <end position="131"/>
    </location>
</feature>
<evidence type="ECO:0000256" key="1">
    <source>
        <dbReference type="ARBA" id="ARBA00010587"/>
    </source>
</evidence>
<dbReference type="PANTHER" id="PTHR37164:SF1">
    <property type="entry name" value="BACTERIOHEMERYTHRIN"/>
    <property type="match status" value="1"/>
</dbReference>
<dbReference type="PANTHER" id="PTHR37164">
    <property type="entry name" value="BACTERIOHEMERYTHRIN"/>
    <property type="match status" value="1"/>
</dbReference>
<evidence type="ECO:0000256" key="2">
    <source>
        <dbReference type="ARBA" id="ARBA00022723"/>
    </source>
</evidence>
<evidence type="ECO:0000259" key="4">
    <source>
        <dbReference type="Pfam" id="PF01814"/>
    </source>
</evidence>
<dbReference type="Gene3D" id="1.20.120.50">
    <property type="entry name" value="Hemerythrin-like"/>
    <property type="match status" value="1"/>
</dbReference>
<sequence>MSLVWRDQLSVGNNIIDDDHKYLIEIINKVEQALGKKNRGDLAAVLDNLSQYSRVHFDREEKIAAAVKYTQVPHLNQSHQELLKQLDQMKGEIAAMGQDWPAETTEHFTGFLRDWLINHVIREDLLMKPALQKYSPAFDPR</sequence>
<keyword evidence="3" id="KW-0408">Iron</keyword>
<comment type="similarity">
    <text evidence="1">Belongs to the hemerythrin family.</text>
</comment>
<dbReference type="InterPro" id="IPR035938">
    <property type="entry name" value="Hemerythrin-like_sf"/>
</dbReference>
<accession>A0A1J5TUE1</accession>
<proteinExistence type="inferred from homology"/>
<dbReference type="NCBIfam" id="NF033749">
    <property type="entry name" value="bact_hemeryth"/>
    <property type="match status" value="1"/>
</dbReference>
<dbReference type="CDD" id="cd12107">
    <property type="entry name" value="Hemerythrin"/>
    <property type="match status" value="1"/>
</dbReference>
<dbReference type="NCBIfam" id="TIGR02481">
    <property type="entry name" value="hemeryth_dom"/>
    <property type="match status" value="1"/>
</dbReference>
<dbReference type="AlphaFoldDB" id="A0A1J5TUE1"/>
<dbReference type="InterPro" id="IPR012827">
    <property type="entry name" value="Hemerythrin_metal-bd"/>
</dbReference>
<reference evidence="5" key="1">
    <citation type="submission" date="2016-10" db="EMBL/GenBank/DDBJ databases">
        <title>Sequence of Gallionella enrichment culture.</title>
        <authorList>
            <person name="Poehlein A."/>
            <person name="Muehling M."/>
            <person name="Daniel R."/>
        </authorList>
    </citation>
    <scope>NUCLEOTIDE SEQUENCE</scope>
</reference>